<sequence>MHISGVSARPNQVSLPQRVPVCVPYPCDVTFPHASLTCFPLLRLEQCHWFLLPGPAPARRASYSPAAIQPGQDYRSQIRSYSSHQAIVKQMAREDKPDSADAKFQCSICGDSFKRLEHLSRHRKSHVNDKPYGCPICKKHFTRRDSLNRHISIHNSNTDHRERPVPIARVPRACSNCARLRLRCDGQNPCVRCQTKNVPCIYVHRSRVRIAVAQGASKSADGTASDLTSNRKSPMTVPEQHQVQELPNETEAPVERMDSHHGAVEYSTPDTHAAEGIAANRTANEVDMEGCDSISNADSGECGVSQQHVPDQSTGMLTPPSLTMLPVNHDTNPVPGSSSVGAESMDAQMTAIECPCAIATPSSSMERLSSHQQFSDTGLISSSLAETSDMSISGAFDGTSPWYHELTLIDWMTLETTLDDSSTHYIGDPMSMPLDMQTLDLLEMRSSDGERRHILPNRQFGETAPLDSVHDYTHGTKRHELLGSQYARHDPPANGGSQPGTVHQWPTDWDPGKADNVTSFPDMRSVPKSALEAEDFSHVGRLNGQVYQDMISFVERTSHDQKHFKLFKDSVLPPLEVMNCFMQLYFEYFHPIFPMLHQATFNPSQAPALLVLATTAIGSRYSKAPHSGKCADALQELLRRAIADTCEQDNSLVRQLWLTQAIVLNSIGMMYSGNKRLFELAEASRNSPLTQCRRNGSLRSSADWPFVDENTHGVFLEQKWAQWAHQESWKRLGFCAFLLDAQVCMYLDFNPGMSVAELQQPLPCSDELWDAISAGTWKEAYLQEQAPREPVSTVLTTLSRLRQGQPLPPCTGDFARLVLVFAVYCSAALLQRQFVNPLAPEHSSDNHLEMASNEPAHRVLKYLRPSTGAFSDGLLRSSLNCHIHLAAMLLDVPRADLLDHAHLFRSSQARADSRQKLHDWIVRNSGRDARMALTHAGTLWGMIRYSPLPQPFFSPLMAVLSILVLWTYSHLAANFPDIAGSAMASERQSILRLDKYRSDATTQAWVQGGQSIRGHMTDVGIISNPGASMSILQVGGQALGAMETWALSQGLNAWLAKLKYRAQDSVHV</sequence>
<keyword evidence="1" id="KW-0479">Metal-binding</keyword>
<evidence type="ECO:0000256" key="1">
    <source>
        <dbReference type="ARBA" id="ARBA00022723"/>
    </source>
</evidence>
<protein>
    <submittedName>
        <fullName evidence="11">Uncharacterized protein</fullName>
    </submittedName>
</protein>
<evidence type="ECO:0000259" key="9">
    <source>
        <dbReference type="PROSITE" id="PS50048"/>
    </source>
</evidence>
<dbReference type="GO" id="GO:0003677">
    <property type="term" value="F:DNA binding"/>
    <property type="evidence" value="ECO:0007669"/>
    <property type="project" value="InterPro"/>
</dbReference>
<dbReference type="InterPro" id="IPR036236">
    <property type="entry name" value="Znf_C2H2_sf"/>
</dbReference>
<gene>
    <name evidence="11" type="ORF">G7Y89_g11610</name>
</gene>
<dbReference type="FunFam" id="3.30.160.60:FF:002343">
    <property type="entry name" value="Zinc finger protein 33A"/>
    <property type="match status" value="1"/>
</dbReference>
<evidence type="ECO:0000256" key="4">
    <source>
        <dbReference type="ARBA" id="ARBA00023015"/>
    </source>
</evidence>
<evidence type="ECO:0000256" key="2">
    <source>
        <dbReference type="ARBA" id="ARBA00022771"/>
    </source>
</evidence>
<name>A0A8H4RCW9_9HELO</name>
<dbReference type="PANTHER" id="PTHR47660">
    <property type="entry name" value="TRANSCRIPTION FACTOR WITH C2H2 AND ZN(2)-CYS(6) DNA BINDING DOMAIN (EUROFUNG)-RELATED-RELATED"/>
    <property type="match status" value="1"/>
</dbReference>
<feature type="domain" description="Zn(2)-C6 fungal-type" evidence="9">
    <location>
        <begin position="173"/>
        <end position="202"/>
    </location>
</feature>
<feature type="domain" description="C2H2-type" evidence="10">
    <location>
        <begin position="132"/>
        <end position="159"/>
    </location>
</feature>
<dbReference type="Gene3D" id="3.30.160.60">
    <property type="entry name" value="Classic Zinc Finger"/>
    <property type="match status" value="2"/>
</dbReference>
<dbReference type="PROSITE" id="PS50048">
    <property type="entry name" value="ZN2_CY6_FUNGAL_2"/>
    <property type="match status" value="1"/>
</dbReference>
<dbReference type="PANTHER" id="PTHR47660:SF7">
    <property type="entry name" value="TRANSCRIPTION FACTOR WITH C2H2 AND ZN(2)-CYS(6) DNA BINDING DOMAIN (EUROFUNG)"/>
    <property type="match status" value="1"/>
</dbReference>
<dbReference type="InterPro" id="IPR036864">
    <property type="entry name" value="Zn2-C6_fun-type_DNA-bd_sf"/>
</dbReference>
<evidence type="ECO:0000256" key="6">
    <source>
        <dbReference type="ARBA" id="ARBA00023242"/>
    </source>
</evidence>
<dbReference type="GO" id="GO:0008270">
    <property type="term" value="F:zinc ion binding"/>
    <property type="evidence" value="ECO:0007669"/>
    <property type="project" value="UniProtKB-KW"/>
</dbReference>
<evidence type="ECO:0000313" key="12">
    <source>
        <dbReference type="Proteomes" id="UP000566819"/>
    </source>
</evidence>
<evidence type="ECO:0000256" key="3">
    <source>
        <dbReference type="ARBA" id="ARBA00022833"/>
    </source>
</evidence>
<dbReference type="EMBL" id="JAAMPI010001133">
    <property type="protein sequence ID" value="KAF4626545.1"/>
    <property type="molecule type" value="Genomic_DNA"/>
</dbReference>
<evidence type="ECO:0000256" key="7">
    <source>
        <dbReference type="PROSITE-ProRule" id="PRU00042"/>
    </source>
</evidence>
<keyword evidence="6" id="KW-0539">Nucleus</keyword>
<dbReference type="CDD" id="cd00067">
    <property type="entry name" value="GAL4"/>
    <property type="match status" value="1"/>
</dbReference>
<dbReference type="OrthoDB" id="3557599at2759"/>
<evidence type="ECO:0000256" key="5">
    <source>
        <dbReference type="ARBA" id="ARBA00023163"/>
    </source>
</evidence>
<dbReference type="SMART" id="SM00355">
    <property type="entry name" value="ZnF_C2H2"/>
    <property type="match status" value="2"/>
</dbReference>
<keyword evidence="5" id="KW-0804">Transcription</keyword>
<evidence type="ECO:0000313" key="11">
    <source>
        <dbReference type="EMBL" id="KAF4626545.1"/>
    </source>
</evidence>
<dbReference type="Pfam" id="PF00096">
    <property type="entry name" value="zf-C2H2"/>
    <property type="match status" value="1"/>
</dbReference>
<keyword evidence="3" id="KW-0862">Zinc</keyword>
<feature type="domain" description="C2H2-type" evidence="10">
    <location>
        <begin position="104"/>
        <end position="131"/>
    </location>
</feature>
<dbReference type="InterPro" id="IPR013087">
    <property type="entry name" value="Znf_C2H2_type"/>
</dbReference>
<dbReference type="GO" id="GO:0000981">
    <property type="term" value="F:DNA-binding transcription factor activity, RNA polymerase II-specific"/>
    <property type="evidence" value="ECO:0007669"/>
    <property type="project" value="InterPro"/>
</dbReference>
<dbReference type="Pfam" id="PF00172">
    <property type="entry name" value="Zn_clus"/>
    <property type="match status" value="1"/>
</dbReference>
<dbReference type="AlphaFoldDB" id="A0A8H4RCW9"/>
<proteinExistence type="predicted"/>
<evidence type="ECO:0000256" key="8">
    <source>
        <dbReference type="SAM" id="MobiDB-lite"/>
    </source>
</evidence>
<organism evidence="11 12">
    <name type="scientific">Cudoniella acicularis</name>
    <dbReference type="NCBI Taxonomy" id="354080"/>
    <lineage>
        <taxon>Eukaryota</taxon>
        <taxon>Fungi</taxon>
        <taxon>Dikarya</taxon>
        <taxon>Ascomycota</taxon>
        <taxon>Pezizomycotina</taxon>
        <taxon>Leotiomycetes</taxon>
        <taxon>Helotiales</taxon>
        <taxon>Tricladiaceae</taxon>
        <taxon>Cudoniella</taxon>
    </lineage>
</organism>
<feature type="region of interest" description="Disordered" evidence="8">
    <location>
        <begin position="214"/>
        <end position="246"/>
    </location>
</feature>
<comment type="caution">
    <text evidence="11">The sequence shown here is derived from an EMBL/GenBank/DDBJ whole genome shotgun (WGS) entry which is preliminary data.</text>
</comment>
<dbReference type="GO" id="GO:0006351">
    <property type="term" value="P:DNA-templated transcription"/>
    <property type="evidence" value="ECO:0007669"/>
    <property type="project" value="InterPro"/>
</dbReference>
<accession>A0A8H4RCW9</accession>
<keyword evidence="2 7" id="KW-0863">Zinc-finger</keyword>
<feature type="compositionally biased region" description="Polar residues" evidence="8">
    <location>
        <begin position="216"/>
        <end position="246"/>
    </location>
</feature>
<evidence type="ECO:0000259" key="10">
    <source>
        <dbReference type="PROSITE" id="PS50157"/>
    </source>
</evidence>
<dbReference type="Gene3D" id="4.10.240.10">
    <property type="entry name" value="Zn(2)-C6 fungal-type DNA-binding domain"/>
    <property type="match status" value="1"/>
</dbReference>
<dbReference type="Pfam" id="PF04082">
    <property type="entry name" value="Fungal_trans"/>
    <property type="match status" value="1"/>
</dbReference>
<dbReference type="Proteomes" id="UP000566819">
    <property type="component" value="Unassembled WGS sequence"/>
</dbReference>
<dbReference type="InterPro" id="IPR007219">
    <property type="entry name" value="XnlR_reg_dom"/>
</dbReference>
<dbReference type="PROSITE" id="PS00028">
    <property type="entry name" value="ZINC_FINGER_C2H2_1"/>
    <property type="match status" value="2"/>
</dbReference>
<reference evidence="11 12" key="1">
    <citation type="submission" date="2020-03" db="EMBL/GenBank/DDBJ databases">
        <title>Draft Genome Sequence of Cudoniella acicularis.</title>
        <authorList>
            <person name="Buettner E."/>
            <person name="Kellner H."/>
        </authorList>
    </citation>
    <scope>NUCLEOTIDE SEQUENCE [LARGE SCALE GENOMIC DNA]</scope>
    <source>
        <strain evidence="11 12">DSM 108380</strain>
    </source>
</reference>
<dbReference type="Pfam" id="PF13894">
    <property type="entry name" value="zf-C2H2_4"/>
    <property type="match status" value="1"/>
</dbReference>
<keyword evidence="12" id="KW-1185">Reference proteome</keyword>
<dbReference type="InterPro" id="IPR001138">
    <property type="entry name" value="Zn2Cys6_DnaBD"/>
</dbReference>
<dbReference type="SMART" id="SM00066">
    <property type="entry name" value="GAL4"/>
    <property type="match status" value="1"/>
</dbReference>
<dbReference type="PROSITE" id="PS50157">
    <property type="entry name" value="ZINC_FINGER_C2H2_2"/>
    <property type="match status" value="2"/>
</dbReference>
<dbReference type="SUPFAM" id="SSF57701">
    <property type="entry name" value="Zn2/Cys6 DNA-binding domain"/>
    <property type="match status" value="1"/>
</dbReference>
<dbReference type="PROSITE" id="PS00463">
    <property type="entry name" value="ZN2_CY6_FUNGAL_1"/>
    <property type="match status" value="1"/>
</dbReference>
<dbReference type="SUPFAM" id="SSF57667">
    <property type="entry name" value="beta-beta-alpha zinc fingers"/>
    <property type="match status" value="1"/>
</dbReference>
<keyword evidence="4" id="KW-0805">Transcription regulation</keyword>
<dbReference type="CDD" id="cd12148">
    <property type="entry name" value="fungal_TF_MHR"/>
    <property type="match status" value="1"/>
</dbReference>